<dbReference type="Gene3D" id="3.30.420.10">
    <property type="entry name" value="Ribonuclease H-like superfamily/Ribonuclease H"/>
    <property type="match status" value="1"/>
</dbReference>
<dbReference type="PANTHER" id="PTHR12801:SF115">
    <property type="entry name" value="FI18136P1-RELATED"/>
    <property type="match status" value="1"/>
</dbReference>
<evidence type="ECO:0000313" key="9">
    <source>
        <dbReference type="Proteomes" id="UP001163046"/>
    </source>
</evidence>
<dbReference type="AlphaFoldDB" id="A0A9W9YNZ2"/>
<evidence type="ECO:0000256" key="1">
    <source>
        <dbReference type="ARBA" id="ARBA00004123"/>
    </source>
</evidence>
<proteinExistence type="inferred from homology"/>
<evidence type="ECO:0000313" key="8">
    <source>
        <dbReference type="EMBL" id="KAJ7358790.1"/>
    </source>
</evidence>
<keyword evidence="5" id="KW-0539">Nucleus</keyword>
<evidence type="ECO:0000256" key="6">
    <source>
        <dbReference type="SAM" id="MobiDB-lite"/>
    </source>
</evidence>
<comment type="similarity">
    <text evidence="2">Belongs to the REXO1/REXO3 family.</text>
</comment>
<protein>
    <submittedName>
        <fullName evidence="8">RNA exonuclease 1</fullName>
    </submittedName>
</protein>
<dbReference type="InterPro" id="IPR031736">
    <property type="entry name" value="REXO1-like_dom"/>
</dbReference>
<dbReference type="PANTHER" id="PTHR12801">
    <property type="entry name" value="RNA EXONUCLEASE REXO1 / RECO3 FAMILY MEMBER-RELATED"/>
    <property type="match status" value="1"/>
</dbReference>
<keyword evidence="9" id="KW-1185">Reference proteome</keyword>
<keyword evidence="8" id="KW-0269">Exonuclease</keyword>
<feature type="domain" description="RNA exonuclease 1 homolog-like" evidence="7">
    <location>
        <begin position="445"/>
        <end position="544"/>
    </location>
</feature>
<dbReference type="InterPro" id="IPR047021">
    <property type="entry name" value="REXO1/3/4-like"/>
</dbReference>
<dbReference type="GO" id="GO:0004527">
    <property type="term" value="F:exonuclease activity"/>
    <property type="evidence" value="ECO:0007669"/>
    <property type="project" value="UniProtKB-KW"/>
</dbReference>
<dbReference type="Pfam" id="PF15870">
    <property type="entry name" value="EloA-BP1"/>
    <property type="match status" value="1"/>
</dbReference>
<evidence type="ECO:0000256" key="5">
    <source>
        <dbReference type="ARBA" id="ARBA00023242"/>
    </source>
</evidence>
<feature type="region of interest" description="Disordered" evidence="6">
    <location>
        <begin position="44"/>
        <end position="73"/>
    </location>
</feature>
<keyword evidence="3" id="KW-0540">Nuclease</keyword>
<dbReference type="EMBL" id="MU827315">
    <property type="protein sequence ID" value="KAJ7358790.1"/>
    <property type="molecule type" value="Genomic_DNA"/>
</dbReference>
<organism evidence="8 9">
    <name type="scientific">Desmophyllum pertusum</name>
    <dbReference type="NCBI Taxonomy" id="174260"/>
    <lineage>
        <taxon>Eukaryota</taxon>
        <taxon>Metazoa</taxon>
        <taxon>Cnidaria</taxon>
        <taxon>Anthozoa</taxon>
        <taxon>Hexacorallia</taxon>
        <taxon>Scleractinia</taxon>
        <taxon>Caryophylliina</taxon>
        <taxon>Caryophylliidae</taxon>
        <taxon>Desmophyllum</taxon>
    </lineage>
</organism>
<evidence type="ECO:0000256" key="4">
    <source>
        <dbReference type="ARBA" id="ARBA00022801"/>
    </source>
</evidence>
<accession>A0A9W9YNZ2</accession>
<dbReference type="InterPro" id="IPR036397">
    <property type="entry name" value="RNaseH_sf"/>
</dbReference>
<reference evidence="8" key="1">
    <citation type="submission" date="2023-01" db="EMBL/GenBank/DDBJ databases">
        <title>Genome assembly of the deep-sea coral Lophelia pertusa.</title>
        <authorList>
            <person name="Herrera S."/>
            <person name="Cordes E."/>
        </authorList>
    </citation>
    <scope>NUCLEOTIDE SEQUENCE</scope>
    <source>
        <strain evidence="8">USNM1676648</strain>
        <tissue evidence="8">Polyp</tissue>
    </source>
</reference>
<evidence type="ECO:0000256" key="2">
    <source>
        <dbReference type="ARBA" id="ARBA00006357"/>
    </source>
</evidence>
<evidence type="ECO:0000256" key="3">
    <source>
        <dbReference type="ARBA" id="ARBA00022722"/>
    </source>
</evidence>
<sequence>MEQVKMGGSNEKLLDTNYKGVEDADGMQVDSGLDCVGEKHNLTITKERSGKSDVKSRKRKSVQLQTSAEGSQDKTRLLHVVAKKRKSQQLPSGTTCSSHDLHAVKIEEDNKVIKKNESGTNQDTTLHQFFMSTSKSLEESDHSRKSMLSSSSEDIKRHKAVFGSPVKLKDKSPVKQLTKGNFQIPKKKAIVSAEAEINFFGPKKKAVKIEKTEQQEAEINLFASPNKKVIKTEKTEIKQKRSKEKTKTLKASKLERRRLEKNKSLRKTEPKTIAATPITIFSSDESDMCSPSNNWGSSTEEDNCLMKIWNDYELPQNDDVLEEDLQSPIKNQTQELPTRRRLSSTSTEYGVEKPHTLVNTLGLGGLGKKPRVAHASNQLPRRLSSNANPVRRYPKTLSAVQKKEPVSLPESLQESSVKASVSYKPAKQRVAHVLKNKTPAGSLPRPRILVEYGAKVPQSQRQRYLDRIVDEYLRICPTEKDAFEKAVEEESALYERSTRRQVYMNLCVNAIKKLRDMTPLELPSPDKTVTRVAVTRTLSSGAVVISTKSPVKQEKPVIPESDQFTEAAPWKAVFKTRKEQPSKDSSRRICCRCGKPFALEDGKYVTKEECIYHAGKLFRKRGEPITNYSCCQGDAGSPGCCVGKVHVSDNVYNTDGFMTTIVSPLTDQRKKIFSMDCEMCYTTSGLELTRITVVNWNLEGVYDTFVVA</sequence>
<evidence type="ECO:0000259" key="7">
    <source>
        <dbReference type="Pfam" id="PF15870"/>
    </source>
</evidence>
<dbReference type="GO" id="GO:0005634">
    <property type="term" value="C:nucleus"/>
    <property type="evidence" value="ECO:0007669"/>
    <property type="project" value="UniProtKB-SubCell"/>
</dbReference>
<dbReference type="GO" id="GO:0003676">
    <property type="term" value="F:nucleic acid binding"/>
    <property type="evidence" value="ECO:0007669"/>
    <property type="project" value="InterPro"/>
</dbReference>
<feature type="compositionally biased region" description="Basic and acidic residues" evidence="6">
    <location>
        <begin position="44"/>
        <end position="55"/>
    </location>
</feature>
<gene>
    <name evidence="8" type="primary">REXO1_1</name>
    <name evidence="8" type="ORF">OS493_021569</name>
</gene>
<name>A0A9W9YNZ2_9CNID</name>
<dbReference type="Proteomes" id="UP001163046">
    <property type="component" value="Unassembled WGS sequence"/>
</dbReference>
<comment type="subcellular location">
    <subcellularLocation>
        <location evidence="1">Nucleus</location>
    </subcellularLocation>
</comment>
<comment type="caution">
    <text evidence="8">The sequence shown here is derived from an EMBL/GenBank/DDBJ whole genome shotgun (WGS) entry which is preliminary data.</text>
</comment>
<dbReference type="OrthoDB" id="6021713at2759"/>
<keyword evidence="4" id="KW-0378">Hydrolase</keyword>